<evidence type="ECO:0000313" key="12">
    <source>
        <dbReference type="Proteomes" id="UP000770661"/>
    </source>
</evidence>
<comment type="subcellular location">
    <subcellularLocation>
        <location evidence="1">Nucleus</location>
    </subcellularLocation>
</comment>
<dbReference type="InterPro" id="IPR050527">
    <property type="entry name" value="Snail/Krueppel_Znf"/>
</dbReference>
<dbReference type="FunFam" id="3.30.160.60:FF:000446">
    <property type="entry name" value="Zinc finger protein"/>
    <property type="match status" value="1"/>
</dbReference>
<evidence type="ECO:0000256" key="8">
    <source>
        <dbReference type="PROSITE-ProRule" id="PRU00042"/>
    </source>
</evidence>
<keyword evidence="5" id="KW-0862">Zinc</keyword>
<keyword evidence="2" id="KW-0479">Metal-binding</keyword>
<evidence type="ECO:0000256" key="3">
    <source>
        <dbReference type="ARBA" id="ARBA00022737"/>
    </source>
</evidence>
<evidence type="ECO:0000256" key="2">
    <source>
        <dbReference type="ARBA" id="ARBA00022723"/>
    </source>
</evidence>
<evidence type="ECO:0000256" key="9">
    <source>
        <dbReference type="SAM" id="MobiDB-lite"/>
    </source>
</evidence>
<dbReference type="InterPro" id="IPR013087">
    <property type="entry name" value="Znf_C2H2_type"/>
</dbReference>
<keyword evidence="4 8" id="KW-0863">Zinc-finger</keyword>
<dbReference type="PANTHER" id="PTHR24388">
    <property type="entry name" value="ZINC FINGER PROTEIN"/>
    <property type="match status" value="1"/>
</dbReference>
<evidence type="ECO:0000259" key="10">
    <source>
        <dbReference type="PROSITE" id="PS50157"/>
    </source>
</evidence>
<keyword evidence="12" id="KW-1185">Reference proteome</keyword>
<name>A0A8J4Y8T5_CHIOP</name>
<evidence type="ECO:0000256" key="5">
    <source>
        <dbReference type="ARBA" id="ARBA00022833"/>
    </source>
</evidence>
<evidence type="ECO:0000256" key="4">
    <source>
        <dbReference type="ARBA" id="ARBA00022771"/>
    </source>
</evidence>
<comment type="caution">
    <text evidence="11">The sequence shown here is derived from an EMBL/GenBank/DDBJ whole genome shotgun (WGS) entry which is preliminary data.</text>
</comment>
<keyword evidence="3" id="KW-0677">Repeat</keyword>
<sequence>MQPPLLYRTQEMASPLQHQQAGFQHHQQEPQDEEHTKYVCPVCGKEFHGVRQRRNLKRHMMIHWGEKPYHCPFCPHRSNQKGNLKTHICKAHRDLLDRGYGGDAMLRSPSPTQGQDKPEPRQAATAADDAHL</sequence>
<comment type="similarity">
    <text evidence="7">Belongs to the snail C2H2-type zinc-finger protein family.</text>
</comment>
<dbReference type="SUPFAM" id="SSF57667">
    <property type="entry name" value="beta-beta-alpha zinc fingers"/>
    <property type="match status" value="1"/>
</dbReference>
<dbReference type="InterPro" id="IPR036236">
    <property type="entry name" value="Znf_C2H2_sf"/>
</dbReference>
<dbReference type="GO" id="GO:0005634">
    <property type="term" value="C:nucleus"/>
    <property type="evidence" value="ECO:0007669"/>
    <property type="project" value="UniProtKB-SubCell"/>
</dbReference>
<evidence type="ECO:0000256" key="1">
    <source>
        <dbReference type="ARBA" id="ARBA00004123"/>
    </source>
</evidence>
<evidence type="ECO:0000256" key="7">
    <source>
        <dbReference type="ARBA" id="ARBA00037948"/>
    </source>
</evidence>
<accession>A0A8J4Y8T5</accession>
<protein>
    <submittedName>
        <fullName evidence="11">Zinc finger protein 536</fullName>
    </submittedName>
</protein>
<feature type="compositionally biased region" description="Basic and acidic residues" evidence="9">
    <location>
        <begin position="26"/>
        <end position="35"/>
    </location>
</feature>
<dbReference type="GO" id="GO:0000981">
    <property type="term" value="F:DNA-binding transcription factor activity, RNA polymerase II-specific"/>
    <property type="evidence" value="ECO:0007669"/>
    <property type="project" value="TreeGrafter"/>
</dbReference>
<gene>
    <name evidence="11" type="primary">ZNF536_2</name>
    <name evidence="11" type="ORF">GWK47_042492</name>
</gene>
<dbReference type="EMBL" id="JACEEZ010008090">
    <property type="protein sequence ID" value="KAG0723548.1"/>
    <property type="molecule type" value="Genomic_DNA"/>
</dbReference>
<reference evidence="11" key="1">
    <citation type="submission" date="2020-07" db="EMBL/GenBank/DDBJ databases">
        <title>The High-quality genome of the commercially important snow crab, Chionoecetes opilio.</title>
        <authorList>
            <person name="Jeong J.-H."/>
            <person name="Ryu S."/>
        </authorList>
    </citation>
    <scope>NUCLEOTIDE SEQUENCE</scope>
    <source>
        <strain evidence="11">MADBK_172401_WGS</strain>
        <tissue evidence="11">Digestive gland</tissue>
    </source>
</reference>
<keyword evidence="6" id="KW-0539">Nucleus</keyword>
<organism evidence="11 12">
    <name type="scientific">Chionoecetes opilio</name>
    <name type="common">Atlantic snow crab</name>
    <name type="synonym">Cancer opilio</name>
    <dbReference type="NCBI Taxonomy" id="41210"/>
    <lineage>
        <taxon>Eukaryota</taxon>
        <taxon>Metazoa</taxon>
        <taxon>Ecdysozoa</taxon>
        <taxon>Arthropoda</taxon>
        <taxon>Crustacea</taxon>
        <taxon>Multicrustacea</taxon>
        <taxon>Malacostraca</taxon>
        <taxon>Eumalacostraca</taxon>
        <taxon>Eucarida</taxon>
        <taxon>Decapoda</taxon>
        <taxon>Pleocyemata</taxon>
        <taxon>Brachyura</taxon>
        <taxon>Eubrachyura</taxon>
        <taxon>Majoidea</taxon>
        <taxon>Majidae</taxon>
        <taxon>Chionoecetes</taxon>
    </lineage>
</organism>
<evidence type="ECO:0000256" key="6">
    <source>
        <dbReference type="ARBA" id="ARBA00023242"/>
    </source>
</evidence>
<dbReference type="GO" id="GO:0000978">
    <property type="term" value="F:RNA polymerase II cis-regulatory region sequence-specific DNA binding"/>
    <property type="evidence" value="ECO:0007669"/>
    <property type="project" value="TreeGrafter"/>
</dbReference>
<dbReference type="PANTHER" id="PTHR24388:SF54">
    <property type="entry name" value="PROTEIN ESCARGOT"/>
    <property type="match status" value="1"/>
</dbReference>
<feature type="region of interest" description="Disordered" evidence="9">
    <location>
        <begin position="99"/>
        <end position="132"/>
    </location>
</feature>
<proteinExistence type="inferred from homology"/>
<evidence type="ECO:0000313" key="11">
    <source>
        <dbReference type="EMBL" id="KAG0723548.1"/>
    </source>
</evidence>
<dbReference type="SMART" id="SM00355">
    <property type="entry name" value="ZnF_C2H2"/>
    <property type="match status" value="2"/>
</dbReference>
<feature type="domain" description="C2H2-type" evidence="10">
    <location>
        <begin position="38"/>
        <end position="68"/>
    </location>
</feature>
<feature type="region of interest" description="Disordered" evidence="9">
    <location>
        <begin position="1"/>
        <end position="35"/>
    </location>
</feature>
<dbReference type="Gene3D" id="3.30.160.60">
    <property type="entry name" value="Classic Zinc Finger"/>
    <property type="match status" value="2"/>
</dbReference>
<dbReference type="GO" id="GO:0008270">
    <property type="term" value="F:zinc ion binding"/>
    <property type="evidence" value="ECO:0007669"/>
    <property type="project" value="UniProtKB-KW"/>
</dbReference>
<dbReference type="AlphaFoldDB" id="A0A8J4Y8T5"/>
<dbReference type="Proteomes" id="UP000770661">
    <property type="component" value="Unassembled WGS sequence"/>
</dbReference>
<dbReference type="OrthoDB" id="6341509at2759"/>
<dbReference type="PROSITE" id="PS50157">
    <property type="entry name" value="ZINC_FINGER_C2H2_2"/>
    <property type="match status" value="1"/>
</dbReference>